<keyword evidence="2 3" id="KW-0808">Transferase</keyword>
<dbReference type="STRING" id="408657.SAMN04487995_3788"/>
<dbReference type="CDD" id="cd03789">
    <property type="entry name" value="GT9_LPS_heptosyltransferase"/>
    <property type="match status" value="1"/>
</dbReference>
<protein>
    <submittedName>
        <fullName evidence="3">ADP-heptose:LPS heptosyltransferase</fullName>
    </submittedName>
</protein>
<dbReference type="Pfam" id="PF01075">
    <property type="entry name" value="Glyco_transf_9"/>
    <property type="match status" value="1"/>
</dbReference>
<dbReference type="SUPFAM" id="SSF53756">
    <property type="entry name" value="UDP-Glycosyltransferase/glycogen phosphorylase"/>
    <property type="match status" value="1"/>
</dbReference>
<accession>A0A1H6WVV9</accession>
<keyword evidence="4" id="KW-1185">Reference proteome</keyword>
<dbReference type="Gene3D" id="3.40.50.2000">
    <property type="entry name" value="Glycogen Phosphorylase B"/>
    <property type="match status" value="2"/>
</dbReference>
<dbReference type="GO" id="GO:0009244">
    <property type="term" value="P:lipopolysaccharide core region biosynthetic process"/>
    <property type="evidence" value="ECO:0007669"/>
    <property type="project" value="TreeGrafter"/>
</dbReference>
<sequence>MLGKKLKILVSRTDAIGDVILTIPICNILKENTEVSEVHFLGRSYTEDVIDTCTSIDKFVNADLIEKLDYKDQVKFLKAEKYDAIIHVLPNLKISRLAKDARIPIRIGTTNRWFHWMTCNRLVQLSRKKSELHEAQLNLKLLKALEIEKDFTLEDLFRQFQLKNIAPLPERLFSFLKQDRLNIILHPKSNKSAREWGLQNFADLIHLLPKEKYRIFISGTKAEGASMKEWLRQLPEHVVDVTGMMTLKEFISFIYHANGLIAASTGPLHIAASIGNNALGLYPPMRPLFPMRWGPIGPKASYLVGKTCCNKCQEDVSKCECMNQISPKEVASVIKKWEKSADLVRI</sequence>
<dbReference type="RefSeq" id="WP_090337785.1">
    <property type="nucleotide sequence ID" value="NZ_FNXY01000005.1"/>
</dbReference>
<dbReference type="Proteomes" id="UP000199532">
    <property type="component" value="Unassembled WGS sequence"/>
</dbReference>
<keyword evidence="1" id="KW-0328">Glycosyltransferase</keyword>
<evidence type="ECO:0000256" key="1">
    <source>
        <dbReference type="ARBA" id="ARBA00022676"/>
    </source>
</evidence>
<name>A0A1H6WVV9_9BACT</name>
<dbReference type="PANTHER" id="PTHR30160">
    <property type="entry name" value="TETRAACYLDISACCHARIDE 4'-KINASE-RELATED"/>
    <property type="match status" value="1"/>
</dbReference>
<proteinExistence type="predicted"/>
<evidence type="ECO:0000313" key="3">
    <source>
        <dbReference type="EMBL" id="SEJ21029.1"/>
    </source>
</evidence>
<evidence type="ECO:0000313" key="4">
    <source>
        <dbReference type="Proteomes" id="UP000199532"/>
    </source>
</evidence>
<dbReference type="AlphaFoldDB" id="A0A1H6WVV9"/>
<dbReference type="GO" id="GO:0005829">
    <property type="term" value="C:cytosol"/>
    <property type="evidence" value="ECO:0007669"/>
    <property type="project" value="TreeGrafter"/>
</dbReference>
<dbReference type="InterPro" id="IPR051199">
    <property type="entry name" value="LPS_LOS_Heptosyltrfase"/>
</dbReference>
<evidence type="ECO:0000256" key="2">
    <source>
        <dbReference type="ARBA" id="ARBA00022679"/>
    </source>
</evidence>
<dbReference type="InterPro" id="IPR002201">
    <property type="entry name" value="Glyco_trans_9"/>
</dbReference>
<dbReference type="EMBL" id="FNXY01000005">
    <property type="protein sequence ID" value="SEJ21029.1"/>
    <property type="molecule type" value="Genomic_DNA"/>
</dbReference>
<organism evidence="3 4">
    <name type="scientific">Dyadobacter koreensis</name>
    <dbReference type="NCBI Taxonomy" id="408657"/>
    <lineage>
        <taxon>Bacteria</taxon>
        <taxon>Pseudomonadati</taxon>
        <taxon>Bacteroidota</taxon>
        <taxon>Cytophagia</taxon>
        <taxon>Cytophagales</taxon>
        <taxon>Spirosomataceae</taxon>
        <taxon>Dyadobacter</taxon>
    </lineage>
</organism>
<dbReference type="OrthoDB" id="9797795at2"/>
<reference evidence="3 4" key="1">
    <citation type="submission" date="2016-10" db="EMBL/GenBank/DDBJ databases">
        <authorList>
            <person name="de Groot N.N."/>
        </authorList>
    </citation>
    <scope>NUCLEOTIDE SEQUENCE [LARGE SCALE GENOMIC DNA]</scope>
    <source>
        <strain evidence="3 4">DSM 19938</strain>
    </source>
</reference>
<gene>
    <name evidence="3" type="ORF">SAMN04487995_3788</name>
</gene>
<dbReference type="GO" id="GO:0008713">
    <property type="term" value="F:ADP-heptose-lipopolysaccharide heptosyltransferase activity"/>
    <property type="evidence" value="ECO:0007669"/>
    <property type="project" value="TreeGrafter"/>
</dbReference>
<dbReference type="PANTHER" id="PTHR30160:SF15">
    <property type="entry name" value="GLYCOSYLTRANSFERASE HI_0523-RELATED"/>
    <property type="match status" value="1"/>
</dbReference>